<evidence type="ECO:0000259" key="1">
    <source>
        <dbReference type="Pfam" id="PF03992"/>
    </source>
</evidence>
<protein>
    <submittedName>
        <fullName evidence="2">Antibiotic biosynthesis monooxygenase</fullName>
    </submittedName>
</protein>
<dbReference type="Proteomes" id="UP000806285">
    <property type="component" value="Unassembled WGS sequence"/>
</dbReference>
<gene>
    <name evidence="2" type="ORF">IM787_01365</name>
</gene>
<dbReference type="RefSeq" id="WP_193674833.1">
    <property type="nucleotide sequence ID" value="NZ_JADDIV010000001.1"/>
</dbReference>
<dbReference type="EMBL" id="JADDIV010000001">
    <property type="protein sequence ID" value="MBE7366204.1"/>
    <property type="molecule type" value="Genomic_DNA"/>
</dbReference>
<dbReference type="SUPFAM" id="SSF54909">
    <property type="entry name" value="Dimeric alpha+beta barrel"/>
    <property type="match status" value="1"/>
</dbReference>
<dbReference type="Gene3D" id="3.30.70.100">
    <property type="match status" value="1"/>
</dbReference>
<evidence type="ECO:0000313" key="2">
    <source>
        <dbReference type="EMBL" id="MBE7366204.1"/>
    </source>
</evidence>
<dbReference type="InterPro" id="IPR007138">
    <property type="entry name" value="ABM_dom"/>
</dbReference>
<dbReference type="InterPro" id="IPR011008">
    <property type="entry name" value="Dimeric_a/b-barrel"/>
</dbReference>
<organism evidence="2 3">
    <name type="scientific">Ramlibacter pallidus</name>
    <dbReference type="NCBI Taxonomy" id="2780087"/>
    <lineage>
        <taxon>Bacteria</taxon>
        <taxon>Pseudomonadati</taxon>
        <taxon>Pseudomonadota</taxon>
        <taxon>Betaproteobacteria</taxon>
        <taxon>Burkholderiales</taxon>
        <taxon>Comamonadaceae</taxon>
        <taxon>Ramlibacter</taxon>
    </lineage>
</organism>
<dbReference type="GO" id="GO:0004497">
    <property type="term" value="F:monooxygenase activity"/>
    <property type="evidence" value="ECO:0007669"/>
    <property type="project" value="UniProtKB-KW"/>
</dbReference>
<reference evidence="2 3" key="1">
    <citation type="submission" date="2020-10" db="EMBL/GenBank/DDBJ databases">
        <title>Ramlibacter sp. HM2 16S ribosomal RNA gene Genome sequencing and assembly.</title>
        <authorList>
            <person name="Kang M."/>
        </authorList>
    </citation>
    <scope>NUCLEOTIDE SEQUENCE [LARGE SCALE GENOMIC DNA]</scope>
    <source>
        <strain evidence="2 3">HM2</strain>
    </source>
</reference>
<accession>A0ABR9RY76</accession>
<feature type="domain" description="ABM" evidence="1">
    <location>
        <begin position="11"/>
        <end position="68"/>
    </location>
</feature>
<keyword evidence="3" id="KW-1185">Reference proteome</keyword>
<sequence>MISRQWRGLAKSSRADAYVEHLHAETFPAIRALPGFQGASILRRALPEGVEFLVVTQWASLEAIRAFAGDAVDVAVVPEKVQEMMVDYDRVVRHYEVVS</sequence>
<evidence type="ECO:0000313" key="3">
    <source>
        <dbReference type="Proteomes" id="UP000806285"/>
    </source>
</evidence>
<keyword evidence="2" id="KW-0560">Oxidoreductase</keyword>
<comment type="caution">
    <text evidence="2">The sequence shown here is derived from an EMBL/GenBank/DDBJ whole genome shotgun (WGS) entry which is preliminary data.</text>
</comment>
<dbReference type="Pfam" id="PF03992">
    <property type="entry name" value="ABM"/>
    <property type="match status" value="1"/>
</dbReference>
<keyword evidence="2" id="KW-0503">Monooxygenase</keyword>
<proteinExistence type="predicted"/>
<name>A0ABR9RY76_9BURK</name>